<accession>A0AAN6HDT7</accession>
<feature type="domain" description="J" evidence="2">
    <location>
        <begin position="8"/>
        <end position="77"/>
    </location>
</feature>
<dbReference type="EMBL" id="JAUJLE010000259">
    <property type="protein sequence ID" value="KAK0964477.1"/>
    <property type="molecule type" value="Genomic_DNA"/>
</dbReference>
<feature type="compositionally biased region" description="Pro residues" evidence="1">
    <location>
        <begin position="1176"/>
        <end position="1185"/>
    </location>
</feature>
<feature type="region of interest" description="Disordered" evidence="1">
    <location>
        <begin position="280"/>
        <end position="344"/>
    </location>
</feature>
<evidence type="ECO:0000256" key="1">
    <source>
        <dbReference type="SAM" id="MobiDB-lite"/>
    </source>
</evidence>
<dbReference type="Pfam" id="PF00226">
    <property type="entry name" value="DnaJ"/>
    <property type="match status" value="1"/>
</dbReference>
<feature type="compositionally biased region" description="Polar residues" evidence="1">
    <location>
        <begin position="326"/>
        <end position="344"/>
    </location>
</feature>
<dbReference type="SUPFAM" id="SSF46565">
    <property type="entry name" value="Chaperone J-domain"/>
    <property type="match status" value="1"/>
</dbReference>
<feature type="compositionally biased region" description="Polar residues" evidence="1">
    <location>
        <begin position="401"/>
        <end position="413"/>
    </location>
</feature>
<feature type="region of interest" description="Disordered" evidence="1">
    <location>
        <begin position="140"/>
        <end position="184"/>
    </location>
</feature>
<dbReference type="InterPro" id="IPR052895">
    <property type="entry name" value="HetReg/Transcr_Mod"/>
</dbReference>
<sequence>MASHAPFDPFAALGLPRDASTAAIRATYRQLVRRYHPNRHQGSEESKTALSEQFQTVHQAWKYLCDPDKRRRYLELLQLAEEQEGLLARMHDLLNSDERTEEQDDGRAAVQAQHDGYLSSDAEDDLPHVGLKRRQTLLKRTPTLHKQFGTSSEVTSPPRRTKSSRTGAPTPAHGTEKSAGEGDYFATRRKKLEKLRRKELAAFEQYKNAMVEKFEAEMETERTRDLYDRAKWRRDYFERAPRETTERLRSFQQFMSAFRAFGQQSRRRNRPTLSYGGQILSTEDLHGSDPLAPDSVRSPSKADSSHQRGWSSDISGDQESSDEHSSGPSTPRPQMSFTWQRQHSRNTSLDAFQLPSVTFKSGLITTSRPSLPENAPSRFKMIVKRPTGLGDMYLNDDDSSPESSSVTPRTPSPDNAACANRYTLVQTRRLSDVLRSGQSRSPPPPKSREDRDSHSHIGAPILSDAIHFVIKRIGQPRYRHVAFQNVHVLSYEEKLSMLGAQPDADADPSELMQRLSCLDLNVSSKFIVKPDMKKAFVFRLIYDHREIVKDHHQTFIALSYRRKHHVEKHHGFFTLPLDDEMFQAVWDERVANEGVWIDQICIKQESREETTTSMSAMDMVYRSARLVVVALDDIELNADERGVLERHMDEYTQMLHVSASKRFRGKQPAYLETHDDLFQLLCKIFGSSWFRRAWCRHEMRLARDHVFLIPCKSLEPTGKSIVRFTSSCLTHLLALSVEVPFEMDIELVKPALHAFFRDRSKLGPHEKHLRSHHGNFTTVVAEVLGMEAGGDPRIVPKQRAADAMKDKISIILNTMECGLALTAEMRDPTMPLNKSECHYMLLMLALAAQDPGALCSVGPPMRLTQAYVDSPLTPTASSTWLFEPTNVDSGLNNYRTLHRLPVSARIDTGLELGEHYVQLDLRFLTSNEVKHGYDDAATMEIASHFLDVCKRRKFGRNRIRYLVTDVAANRHFGSMADVYTQTLACVLECGPDWVEDVCLHYGVGRWKQDGEGAWNLLVALKNTGGRWPESAWNAQAAGFIADFVNFLVIRGMPQRQILHREEWRPIWVSRKDGGKIITFVPPGEIEAAVPAALLDDDYIQLARLWLLQPRTLSGAAGDPTCRWTLLGKSVIFSDSPALQEAHTGRTDIRDQQRVFGREDPEIQRLLRERTSHQPPLSHPQPPQRQPTPSETDRYVRTFHNVALGALIACPILALVPPRKLDFFTFGLVGTTAYSANYLTRERTRRSIWQHVGGSKMGPDGTVTESVVSPTERANLDRELQYAKEEMQRLQVDGKHSAEPSQAARSAREAWKAQREKEIQDDLDVGKGFGEMIMDQISDVINWRKKRDDDDDDG</sequence>
<dbReference type="CDD" id="cd06257">
    <property type="entry name" value="DnaJ"/>
    <property type="match status" value="1"/>
</dbReference>
<dbReference type="SMART" id="SM00271">
    <property type="entry name" value="DnaJ"/>
    <property type="match status" value="1"/>
</dbReference>
<keyword evidence="4" id="KW-1185">Reference proteome</keyword>
<organism evidence="3 4">
    <name type="scientific">Friedmanniomyces endolithicus</name>
    <dbReference type="NCBI Taxonomy" id="329885"/>
    <lineage>
        <taxon>Eukaryota</taxon>
        <taxon>Fungi</taxon>
        <taxon>Dikarya</taxon>
        <taxon>Ascomycota</taxon>
        <taxon>Pezizomycotina</taxon>
        <taxon>Dothideomycetes</taxon>
        <taxon>Dothideomycetidae</taxon>
        <taxon>Mycosphaerellales</taxon>
        <taxon>Teratosphaeriaceae</taxon>
        <taxon>Friedmanniomyces</taxon>
    </lineage>
</organism>
<protein>
    <recommendedName>
        <fullName evidence="2">J domain-containing protein</fullName>
    </recommendedName>
</protein>
<feature type="region of interest" description="Disordered" evidence="1">
    <location>
        <begin position="390"/>
        <end position="417"/>
    </location>
</feature>
<name>A0AAN6HDT7_9PEZI</name>
<gene>
    <name evidence="3" type="ORF">LTR91_018442</name>
</gene>
<dbReference type="PANTHER" id="PTHR24148">
    <property type="entry name" value="ANKYRIN REPEAT DOMAIN-CONTAINING PROTEIN 39 HOMOLOG-RELATED"/>
    <property type="match status" value="1"/>
</dbReference>
<feature type="compositionally biased region" description="Basic and acidic residues" evidence="1">
    <location>
        <begin position="1305"/>
        <end position="1316"/>
    </location>
</feature>
<feature type="compositionally biased region" description="Polar residues" evidence="1">
    <location>
        <begin position="297"/>
        <end position="318"/>
    </location>
</feature>
<evidence type="ECO:0000313" key="4">
    <source>
        <dbReference type="Proteomes" id="UP001175353"/>
    </source>
</evidence>
<feature type="region of interest" description="Disordered" evidence="1">
    <location>
        <begin position="1290"/>
        <end position="1316"/>
    </location>
</feature>
<evidence type="ECO:0000259" key="2">
    <source>
        <dbReference type="PROSITE" id="PS50076"/>
    </source>
</evidence>
<dbReference type="Pfam" id="PF06985">
    <property type="entry name" value="HET"/>
    <property type="match status" value="1"/>
</dbReference>
<proteinExistence type="predicted"/>
<dbReference type="InterPro" id="IPR010730">
    <property type="entry name" value="HET"/>
</dbReference>
<feature type="region of interest" description="Disordered" evidence="1">
    <location>
        <begin position="429"/>
        <end position="456"/>
    </location>
</feature>
<feature type="region of interest" description="Disordered" evidence="1">
    <location>
        <begin position="1169"/>
        <end position="1190"/>
    </location>
</feature>
<dbReference type="PANTHER" id="PTHR24148:SF82">
    <property type="entry name" value="HETEROKARYON INCOMPATIBILITY DOMAIN-CONTAINING PROTEIN"/>
    <property type="match status" value="1"/>
</dbReference>
<comment type="caution">
    <text evidence="3">The sequence shown here is derived from an EMBL/GenBank/DDBJ whole genome shotgun (WGS) entry which is preliminary data.</text>
</comment>
<dbReference type="Gene3D" id="1.10.287.110">
    <property type="entry name" value="DnaJ domain"/>
    <property type="match status" value="1"/>
</dbReference>
<dbReference type="PRINTS" id="PR00625">
    <property type="entry name" value="JDOMAIN"/>
</dbReference>
<reference evidence="3" key="1">
    <citation type="submission" date="2023-06" db="EMBL/GenBank/DDBJ databases">
        <title>Black Yeasts Isolated from many extreme environments.</title>
        <authorList>
            <person name="Coleine C."/>
            <person name="Stajich J.E."/>
            <person name="Selbmann L."/>
        </authorList>
    </citation>
    <scope>NUCLEOTIDE SEQUENCE</scope>
    <source>
        <strain evidence="3">CCFEE 5200</strain>
    </source>
</reference>
<evidence type="ECO:0000313" key="3">
    <source>
        <dbReference type="EMBL" id="KAK0964477.1"/>
    </source>
</evidence>
<dbReference type="InterPro" id="IPR036869">
    <property type="entry name" value="J_dom_sf"/>
</dbReference>
<dbReference type="Proteomes" id="UP001175353">
    <property type="component" value="Unassembled WGS sequence"/>
</dbReference>
<feature type="compositionally biased region" description="Basic and acidic residues" evidence="1">
    <location>
        <begin position="446"/>
        <end position="455"/>
    </location>
</feature>
<dbReference type="PROSITE" id="PS50076">
    <property type="entry name" value="DNAJ_2"/>
    <property type="match status" value="1"/>
</dbReference>
<dbReference type="InterPro" id="IPR001623">
    <property type="entry name" value="DnaJ_domain"/>
</dbReference>